<evidence type="ECO:0000313" key="2">
    <source>
        <dbReference type="EMBL" id="KIE05307.1"/>
    </source>
</evidence>
<dbReference type="STRING" id="86105.NF27_DT00810"/>
<keyword evidence="1" id="KW-0472">Membrane</keyword>
<keyword evidence="3" id="KW-1185">Reference proteome</keyword>
<accession>A0A0C1MT71</accession>
<reference evidence="2 3" key="1">
    <citation type="submission" date="2014-11" db="EMBL/GenBank/DDBJ databases">
        <title>A Rickettsiales Symbiont of Amoebae With Ancient Features.</title>
        <authorList>
            <person name="Schulz F."/>
            <person name="Martijn J."/>
            <person name="Wascher F."/>
            <person name="Kostanjsek R."/>
            <person name="Ettema T.J."/>
            <person name="Horn M."/>
        </authorList>
    </citation>
    <scope>NUCLEOTIDE SEQUENCE [LARGE SCALE GENOMIC DNA]</scope>
    <source>
        <strain evidence="2 3">UWC36</strain>
    </source>
</reference>
<feature type="transmembrane region" description="Helical" evidence="1">
    <location>
        <begin position="12"/>
        <end position="35"/>
    </location>
</feature>
<name>A0A0C1MT71_9RICK</name>
<comment type="caution">
    <text evidence="2">The sequence shown here is derived from an EMBL/GenBank/DDBJ whole genome shotgun (WGS) entry which is preliminary data.</text>
</comment>
<dbReference type="Proteomes" id="UP000031258">
    <property type="component" value="Unassembled WGS sequence"/>
</dbReference>
<keyword evidence="1" id="KW-1133">Transmembrane helix</keyword>
<dbReference type="AlphaFoldDB" id="A0A0C1MT71"/>
<evidence type="ECO:0000256" key="1">
    <source>
        <dbReference type="SAM" id="Phobius"/>
    </source>
</evidence>
<sequence length="175" mass="21180">MSTYPFHRRFAFNRLIIYYCPYYSALVINFFIIYYCPLYRVRILNCLFVFNCPFYRSLSVNLRFIINCPNYRVISINSHLIIDCPTYRIFYSSRVCCYNQRNLVSNHPCYGILTFRSYPKLNPLFKLIFHYFLWISHIYSISYTVIARNIACRISIFISTAFHNSSRIDYFLILK</sequence>
<proteinExistence type="predicted"/>
<evidence type="ECO:0000313" key="3">
    <source>
        <dbReference type="Proteomes" id="UP000031258"/>
    </source>
</evidence>
<organism evidence="2 3">
    <name type="scientific">Candidatus Jidaibacter acanthamoebae</name>
    <dbReference type="NCBI Taxonomy" id="86105"/>
    <lineage>
        <taxon>Bacteria</taxon>
        <taxon>Pseudomonadati</taxon>
        <taxon>Pseudomonadota</taxon>
        <taxon>Alphaproteobacteria</taxon>
        <taxon>Rickettsiales</taxon>
        <taxon>Candidatus Midichloriaceae</taxon>
        <taxon>Candidatus Jidaibacter</taxon>
    </lineage>
</organism>
<feature type="transmembrane region" description="Helical" evidence="1">
    <location>
        <begin position="128"/>
        <end position="146"/>
    </location>
</feature>
<gene>
    <name evidence="2" type="ORF">NF27_DT00810</name>
</gene>
<dbReference type="EMBL" id="JSWE01000096">
    <property type="protein sequence ID" value="KIE05307.1"/>
    <property type="molecule type" value="Genomic_DNA"/>
</dbReference>
<protein>
    <submittedName>
        <fullName evidence="2">Uncharacterized protein</fullName>
    </submittedName>
</protein>
<keyword evidence="1" id="KW-0812">Transmembrane</keyword>